<dbReference type="Proteomes" id="UP000225277">
    <property type="component" value="Unassembled WGS sequence"/>
</dbReference>
<feature type="compositionally biased region" description="Polar residues" evidence="1">
    <location>
        <begin position="54"/>
        <end position="63"/>
    </location>
</feature>
<keyword evidence="3" id="KW-1185">Reference proteome</keyword>
<sequence length="209" mass="24004">MDLVTCGELATWLQEELERHWHTAMPPTPLHCIWIPFVPSVEISRRSDEHKDTSSAMSAQTAHTPAVRRQTSHRLRPRWEAQRTPASGGVERRSIFRQHRRQPRYSAAFFLVFFFRLVEDLWSSFLIPHSRANQEAGVTLLVCSRQRQLARNMHYPTPLLLAAVFTSTTYIAIIKRGDCSASSRSSSMKPLPASTMVFLMAVQVSQWRD</sequence>
<proteinExistence type="predicted"/>
<dbReference type="EMBL" id="FJUY01000006">
    <property type="protein sequence ID" value="CZT18892.1"/>
    <property type="molecule type" value="Genomic_DNA"/>
</dbReference>
<feature type="region of interest" description="Disordered" evidence="1">
    <location>
        <begin position="46"/>
        <end position="86"/>
    </location>
</feature>
<organism evidence="2 3">
    <name type="scientific">Ramularia collo-cygni</name>
    <dbReference type="NCBI Taxonomy" id="112498"/>
    <lineage>
        <taxon>Eukaryota</taxon>
        <taxon>Fungi</taxon>
        <taxon>Dikarya</taxon>
        <taxon>Ascomycota</taxon>
        <taxon>Pezizomycotina</taxon>
        <taxon>Dothideomycetes</taxon>
        <taxon>Dothideomycetidae</taxon>
        <taxon>Mycosphaerellales</taxon>
        <taxon>Mycosphaerellaceae</taxon>
        <taxon>Ramularia</taxon>
    </lineage>
</organism>
<name>A0A2D3UQ55_9PEZI</name>
<evidence type="ECO:0000313" key="3">
    <source>
        <dbReference type="Proteomes" id="UP000225277"/>
    </source>
</evidence>
<accession>A0A2D3UQ55</accession>
<gene>
    <name evidence="2" type="ORF">RCC_04737</name>
</gene>
<dbReference type="GeneID" id="35599906"/>
<evidence type="ECO:0000256" key="1">
    <source>
        <dbReference type="SAM" id="MobiDB-lite"/>
    </source>
</evidence>
<dbReference type="RefSeq" id="XP_023625782.1">
    <property type="nucleotide sequence ID" value="XM_023770014.1"/>
</dbReference>
<dbReference type="AlphaFoldDB" id="A0A2D3UQ55"/>
<reference evidence="2 3" key="1">
    <citation type="submission" date="2016-03" db="EMBL/GenBank/DDBJ databases">
        <authorList>
            <person name="Ploux O."/>
        </authorList>
    </citation>
    <scope>NUCLEOTIDE SEQUENCE [LARGE SCALE GENOMIC DNA]</scope>
    <source>
        <strain evidence="2 3">URUG2</strain>
    </source>
</reference>
<protein>
    <submittedName>
        <fullName evidence="2">Uncharacterized protein</fullName>
    </submittedName>
</protein>
<evidence type="ECO:0000313" key="2">
    <source>
        <dbReference type="EMBL" id="CZT18892.1"/>
    </source>
</evidence>